<proteinExistence type="predicted"/>
<accession>A0A081KBT5</accession>
<dbReference type="eggNOG" id="COG2503">
    <property type="taxonomic scope" value="Bacteria"/>
</dbReference>
<dbReference type="RefSeq" id="WP_020583300.1">
    <property type="nucleotide sequence ID" value="NZ_JOJP01000001.1"/>
</dbReference>
<keyword evidence="1" id="KW-0732">Signal</keyword>
<gene>
    <name evidence="2" type="ORF">GV64_13460</name>
</gene>
<dbReference type="AlphaFoldDB" id="A0A081KBT5"/>
<dbReference type="Pfam" id="PF03767">
    <property type="entry name" value="Acid_phosphat_B"/>
    <property type="match status" value="2"/>
</dbReference>
<evidence type="ECO:0000313" key="3">
    <source>
        <dbReference type="Proteomes" id="UP000027997"/>
    </source>
</evidence>
<keyword evidence="3" id="KW-1185">Reference proteome</keyword>
<dbReference type="EMBL" id="JOJP01000001">
    <property type="protein sequence ID" value="KEI71611.1"/>
    <property type="molecule type" value="Genomic_DNA"/>
</dbReference>
<dbReference type="PANTHER" id="PTHR31284">
    <property type="entry name" value="ACID PHOSPHATASE-LIKE PROTEIN"/>
    <property type="match status" value="1"/>
</dbReference>
<evidence type="ECO:0008006" key="4">
    <source>
        <dbReference type="Google" id="ProtNLM"/>
    </source>
</evidence>
<comment type="caution">
    <text evidence="2">The sequence shown here is derived from an EMBL/GenBank/DDBJ whole genome shotgun (WGS) entry which is preliminary data.</text>
</comment>
<dbReference type="SUPFAM" id="SSF56784">
    <property type="entry name" value="HAD-like"/>
    <property type="match status" value="2"/>
</dbReference>
<reference evidence="2 3" key="1">
    <citation type="submission" date="2014-06" db="EMBL/GenBank/DDBJ databases">
        <title>Whole Genome Sequences of Three Symbiotic Endozoicomonas Bacteria.</title>
        <authorList>
            <person name="Neave M.J."/>
            <person name="Apprill A."/>
            <person name="Voolstra C.R."/>
        </authorList>
    </citation>
    <scope>NUCLEOTIDE SEQUENCE [LARGE SCALE GENOMIC DNA]</scope>
    <source>
        <strain evidence="2 3">DSM 22380</strain>
    </source>
</reference>
<protein>
    <recommendedName>
        <fullName evidence="4">Acid phosphatase</fullName>
    </recommendedName>
</protein>
<sequence length="549" mass="63454">MDKKNLAALFFSCLLNVQSFVANSYEQKDLNNEMIIAANWQQHSGEYAAYLYQSFNSAADQLEPILKQIPEGKKPAIITDIDDTLIPSTPYFTSMIDTNESRNIERSRFWWNHQEAKALPGSVEFLQKANNLGIEVFYISGRFKDVKTITINKLKQLGYPVNSDKHVLLQEEKNVTLSKEEKRQQIINMGYHPIMLFGDQLADLGEVDQGLYPEKKKWVIQHQDKLGSQWFILPNTVYGFWEESITRDYRLLSPEEKHNARIQAILYPGLSVTAPENYQQQIIMANLWMRRSADFMAIAQQTYNLASKTLENPENSLIKDRAIIVDIDGTLIDYPPIHLAPPLCKSFPDPEEKMRNYEKQLRASPIPGARDFLNKAAALGYEIFYLTAREHSSGRSDHKGDVEAFTLKQLTHNGFPKVSQENLLNRSKYCPGIARSCDKEHQRRAIMTGMINGKKYNVRLFVGDLLDDFDLREQGLSPFDKSSVEKTKDNYGRKYFIIPNPVNKTWMWHYYSKVAGRDICQMSENERSDIRKSLIEDWPEKDFYKAAQR</sequence>
<organism evidence="2 3">
    <name type="scientific">Endozoicomonas elysicola</name>
    <dbReference type="NCBI Taxonomy" id="305900"/>
    <lineage>
        <taxon>Bacteria</taxon>
        <taxon>Pseudomonadati</taxon>
        <taxon>Pseudomonadota</taxon>
        <taxon>Gammaproteobacteria</taxon>
        <taxon>Oceanospirillales</taxon>
        <taxon>Endozoicomonadaceae</taxon>
        <taxon>Endozoicomonas</taxon>
    </lineage>
</organism>
<dbReference type="InterPro" id="IPR023214">
    <property type="entry name" value="HAD_sf"/>
</dbReference>
<dbReference type="Gene3D" id="3.40.50.1000">
    <property type="entry name" value="HAD superfamily/HAD-like"/>
    <property type="match status" value="2"/>
</dbReference>
<dbReference type="InterPro" id="IPR005519">
    <property type="entry name" value="Acid_phosphat_B-like"/>
</dbReference>
<dbReference type="Proteomes" id="UP000027997">
    <property type="component" value="Unassembled WGS sequence"/>
</dbReference>
<dbReference type="InterPro" id="IPR036412">
    <property type="entry name" value="HAD-like_sf"/>
</dbReference>
<dbReference type="PANTHER" id="PTHR31284:SF10">
    <property type="entry name" value="ACID PHOSPHATASE-LIKE PROTEIN"/>
    <property type="match status" value="1"/>
</dbReference>
<evidence type="ECO:0000256" key="1">
    <source>
        <dbReference type="ARBA" id="ARBA00022729"/>
    </source>
</evidence>
<evidence type="ECO:0000313" key="2">
    <source>
        <dbReference type="EMBL" id="KEI71611.1"/>
    </source>
</evidence>
<name>A0A081KBT5_9GAMM</name>